<evidence type="ECO:0000256" key="1">
    <source>
        <dbReference type="SAM" id="MobiDB-lite"/>
    </source>
</evidence>
<dbReference type="EMBL" id="CP000588">
    <property type="protein sequence ID" value="ABO97438.1"/>
    <property type="molecule type" value="Genomic_DNA"/>
</dbReference>
<name>A4S1G5_OSTLU</name>
<dbReference type="AlphaFoldDB" id="A4S1G5"/>
<dbReference type="HOGENOM" id="CLU_110464_0_0_1"/>
<reference evidence="2 3" key="1">
    <citation type="journal article" date="2007" name="Proc. Natl. Acad. Sci. U.S.A.">
        <title>The tiny eukaryote Ostreococcus provides genomic insights into the paradox of plankton speciation.</title>
        <authorList>
            <person name="Palenik B."/>
            <person name="Grimwood J."/>
            <person name="Aerts A."/>
            <person name="Rouze P."/>
            <person name="Salamov A."/>
            <person name="Putnam N."/>
            <person name="Dupont C."/>
            <person name="Jorgensen R."/>
            <person name="Derelle E."/>
            <person name="Rombauts S."/>
            <person name="Zhou K."/>
            <person name="Otillar R."/>
            <person name="Merchant S.S."/>
            <person name="Podell S."/>
            <person name="Gaasterland T."/>
            <person name="Napoli C."/>
            <person name="Gendler K."/>
            <person name="Manuell A."/>
            <person name="Tai V."/>
            <person name="Vallon O."/>
            <person name="Piganeau G."/>
            <person name="Jancek S."/>
            <person name="Heijde M."/>
            <person name="Jabbari K."/>
            <person name="Bowler C."/>
            <person name="Lohr M."/>
            <person name="Robbens S."/>
            <person name="Werner G."/>
            <person name="Dubchak I."/>
            <person name="Pazour G.J."/>
            <person name="Ren Q."/>
            <person name="Paulsen I."/>
            <person name="Delwiche C."/>
            <person name="Schmutz J."/>
            <person name="Rokhsar D."/>
            <person name="Van de Peer Y."/>
            <person name="Moreau H."/>
            <person name="Grigoriev I.V."/>
        </authorList>
    </citation>
    <scope>NUCLEOTIDE SEQUENCE [LARGE SCALE GENOMIC DNA]</scope>
    <source>
        <strain evidence="2 3">CCE9901</strain>
    </source>
</reference>
<dbReference type="Proteomes" id="UP000001568">
    <property type="component" value="Chromosome 8"/>
</dbReference>
<evidence type="ECO:0000313" key="2">
    <source>
        <dbReference type="EMBL" id="ABO97438.1"/>
    </source>
</evidence>
<sequence>MPTLVNTRAVVTSEHVSTSTPRARGAASRVTVAHASSFSRNVCASSLALLVNFTQANVAFAAPAAPSYSGVDPSKSSFIQGLVDKSEKDKAKNDQARLDNFYRREYRINRIVGGEVLKEPCDPRDPEFGYECRPMLPRLPQDRGGFDEPLEREKTGYGKVLGTRDVDRAADALVAAAVDETLERAIETIDGESDANGDAVARFDSDTEFSPSVQGLSE</sequence>
<feature type="compositionally biased region" description="Polar residues" evidence="1">
    <location>
        <begin position="208"/>
        <end position="218"/>
    </location>
</feature>
<organism evidence="2 3">
    <name type="scientific">Ostreococcus lucimarinus (strain CCE9901)</name>
    <dbReference type="NCBI Taxonomy" id="436017"/>
    <lineage>
        <taxon>Eukaryota</taxon>
        <taxon>Viridiplantae</taxon>
        <taxon>Chlorophyta</taxon>
        <taxon>Mamiellophyceae</taxon>
        <taxon>Mamiellales</taxon>
        <taxon>Bathycoccaceae</taxon>
        <taxon>Ostreococcus</taxon>
    </lineage>
</organism>
<proteinExistence type="predicted"/>
<dbReference type="RefSeq" id="XP_001419145.1">
    <property type="nucleotide sequence ID" value="XM_001419108.1"/>
</dbReference>
<dbReference type="OrthoDB" id="544623at2759"/>
<dbReference type="GeneID" id="5003248"/>
<dbReference type="KEGG" id="olu:OSTLU_33091"/>
<feature type="region of interest" description="Disordered" evidence="1">
    <location>
        <begin position="189"/>
        <end position="218"/>
    </location>
</feature>
<keyword evidence="3" id="KW-1185">Reference proteome</keyword>
<gene>
    <name evidence="2" type="ORF">OSTLU_33091</name>
</gene>
<evidence type="ECO:0000313" key="3">
    <source>
        <dbReference type="Proteomes" id="UP000001568"/>
    </source>
</evidence>
<protein>
    <submittedName>
        <fullName evidence="2">Uncharacterized protein</fullName>
    </submittedName>
</protein>
<dbReference type="OMA" id="RREYRIN"/>
<accession>A4S1G5</accession>
<dbReference type="Gramene" id="ABO97438">
    <property type="protein sequence ID" value="ABO97438"/>
    <property type="gene ID" value="OSTLU_33091"/>
</dbReference>